<dbReference type="PRINTS" id="PR00455">
    <property type="entry name" value="HTHTETR"/>
</dbReference>
<dbReference type="STRING" id="644548.SCNU_16428"/>
<keyword evidence="5" id="KW-1185">Reference proteome</keyword>
<dbReference type="InterPro" id="IPR001647">
    <property type="entry name" value="HTH_TetR"/>
</dbReference>
<organism evidence="4 5">
    <name type="scientific">Gordonia neofelifaecis NRRL B-59395</name>
    <dbReference type="NCBI Taxonomy" id="644548"/>
    <lineage>
        <taxon>Bacteria</taxon>
        <taxon>Bacillati</taxon>
        <taxon>Actinomycetota</taxon>
        <taxon>Actinomycetes</taxon>
        <taxon>Mycobacteriales</taxon>
        <taxon>Gordoniaceae</taxon>
        <taxon>Gordonia</taxon>
    </lineage>
</organism>
<reference evidence="4 5" key="1">
    <citation type="journal article" date="2011" name="J. Bacteriol.">
        <title>Draft Genome Sequence of Gordonia neofelifaecis NRRL B-59395, a Cholesterol-Degrading Actinomycete.</title>
        <authorList>
            <person name="Ge F."/>
            <person name="Li W."/>
            <person name="Chen G."/>
            <person name="Liu Y."/>
            <person name="Zhang G."/>
            <person name="Yong B."/>
            <person name="Wang Q."/>
            <person name="Wang N."/>
            <person name="Huang Z."/>
            <person name="Li W."/>
            <person name="Wang J."/>
            <person name="Wu C."/>
            <person name="Xie Q."/>
            <person name="Liu G."/>
        </authorList>
    </citation>
    <scope>NUCLEOTIDE SEQUENCE [LARGE SCALE GENOMIC DNA]</scope>
    <source>
        <strain evidence="4 5">NRRL B-59395</strain>
    </source>
</reference>
<protein>
    <submittedName>
        <fullName evidence="4">Tetr family transcriptional regulator</fullName>
    </submittedName>
</protein>
<dbReference type="eggNOG" id="COG1309">
    <property type="taxonomic scope" value="Bacteria"/>
</dbReference>
<dbReference type="Gene3D" id="1.10.357.10">
    <property type="entry name" value="Tetracycline Repressor, domain 2"/>
    <property type="match status" value="1"/>
</dbReference>
<gene>
    <name evidence="4" type="ORF">SCNU_16428</name>
</gene>
<evidence type="ECO:0000256" key="2">
    <source>
        <dbReference type="PROSITE-ProRule" id="PRU00335"/>
    </source>
</evidence>
<dbReference type="InterPro" id="IPR009057">
    <property type="entry name" value="Homeodomain-like_sf"/>
</dbReference>
<feature type="DNA-binding region" description="H-T-H motif" evidence="2">
    <location>
        <begin position="32"/>
        <end position="51"/>
    </location>
</feature>
<dbReference type="Pfam" id="PF00440">
    <property type="entry name" value="TetR_N"/>
    <property type="match status" value="1"/>
</dbReference>
<dbReference type="PROSITE" id="PS01081">
    <property type="entry name" value="HTH_TETR_1"/>
    <property type="match status" value="1"/>
</dbReference>
<feature type="domain" description="HTH tetR-type" evidence="3">
    <location>
        <begin position="9"/>
        <end position="69"/>
    </location>
</feature>
<evidence type="ECO:0000313" key="4">
    <source>
        <dbReference type="EMBL" id="EGD53865.1"/>
    </source>
</evidence>
<comment type="caution">
    <text evidence="4">The sequence shown here is derived from an EMBL/GenBank/DDBJ whole genome shotgun (WGS) entry which is preliminary data.</text>
</comment>
<accession>F1YN60</accession>
<evidence type="ECO:0000259" key="3">
    <source>
        <dbReference type="PROSITE" id="PS50977"/>
    </source>
</evidence>
<dbReference type="AlphaFoldDB" id="F1YN60"/>
<dbReference type="GO" id="GO:0000976">
    <property type="term" value="F:transcription cis-regulatory region binding"/>
    <property type="evidence" value="ECO:0007669"/>
    <property type="project" value="TreeGrafter"/>
</dbReference>
<name>F1YN60_9ACTN</name>
<dbReference type="Proteomes" id="UP000035065">
    <property type="component" value="Unassembled WGS sequence"/>
</dbReference>
<evidence type="ECO:0000313" key="5">
    <source>
        <dbReference type="Proteomes" id="UP000035065"/>
    </source>
</evidence>
<keyword evidence="1 2" id="KW-0238">DNA-binding</keyword>
<evidence type="ECO:0000256" key="1">
    <source>
        <dbReference type="ARBA" id="ARBA00023125"/>
    </source>
</evidence>
<dbReference type="PROSITE" id="PS50977">
    <property type="entry name" value="HTH_TETR_2"/>
    <property type="match status" value="1"/>
</dbReference>
<dbReference type="SUPFAM" id="SSF46689">
    <property type="entry name" value="Homeodomain-like"/>
    <property type="match status" value="1"/>
</dbReference>
<proteinExistence type="predicted"/>
<dbReference type="GO" id="GO:0003700">
    <property type="term" value="F:DNA-binding transcription factor activity"/>
    <property type="evidence" value="ECO:0007669"/>
    <property type="project" value="TreeGrafter"/>
</dbReference>
<dbReference type="PANTHER" id="PTHR30055:SF184">
    <property type="entry name" value="HTH-TYPE TRANSCRIPTIONAL REGULATOR ETHR"/>
    <property type="match status" value="1"/>
</dbReference>
<dbReference type="PANTHER" id="PTHR30055">
    <property type="entry name" value="HTH-TYPE TRANSCRIPTIONAL REGULATOR RUTR"/>
    <property type="match status" value="1"/>
</dbReference>
<sequence>MSLREMQKRNSRAHFLSIAAELFAERGYRGTTIDDIAAAAGASRATLYSYFPGKDAIVKAIVTQVWDAAEALYADFGALDEWSTDAIAGWLERVVRTWEQSGSGLRVQSSGAVPFDEFYLEYHGRFIAALTANSDLWSRFDDDEQQRRALLLISGLELFLNTWMVRGWPMDRAGAITTLTDSWCAILRVE</sequence>
<dbReference type="InterPro" id="IPR023772">
    <property type="entry name" value="DNA-bd_HTH_TetR-type_CS"/>
</dbReference>
<dbReference type="EMBL" id="AEUD01000016">
    <property type="protein sequence ID" value="EGD53865.1"/>
    <property type="molecule type" value="Genomic_DNA"/>
</dbReference>
<dbReference type="InterPro" id="IPR050109">
    <property type="entry name" value="HTH-type_TetR-like_transc_reg"/>
</dbReference>